<sequence length="225" mass="24987">MTFQSPALDDRLRVVENLHYHGHLYGLHGKSLNQRIDEALSLVNLTDRASDLVSTLSGGLQRRVELAKTLLTKPLLLLLDEPSNGLDPGARREVWEHLRHLRQTESTTIIVATHLMDEAAQCDRVGILHEGRLVASGTPEALVSEVGGDMILVTGKDLSSLAQKVTQRFDQHVEIIDGALRVERAQAHEFVPELVEAFPGEIDTITFGKPTLEDVFIHYTGEQLH</sequence>
<organism evidence="2">
    <name type="scientific">marine metagenome</name>
    <dbReference type="NCBI Taxonomy" id="408172"/>
    <lineage>
        <taxon>unclassified sequences</taxon>
        <taxon>metagenomes</taxon>
        <taxon>ecological metagenomes</taxon>
    </lineage>
</organism>
<proteinExistence type="predicted"/>
<dbReference type="PANTHER" id="PTHR43582">
    <property type="entry name" value="LINEARMYCIN RESISTANCE ATP-BINDING PROTEIN LNRL"/>
    <property type="match status" value="1"/>
</dbReference>
<name>A0A381T5R7_9ZZZZ</name>
<dbReference type="SUPFAM" id="SSF52540">
    <property type="entry name" value="P-loop containing nucleoside triphosphate hydrolases"/>
    <property type="match status" value="1"/>
</dbReference>
<dbReference type="GO" id="GO:0016887">
    <property type="term" value="F:ATP hydrolysis activity"/>
    <property type="evidence" value="ECO:0007669"/>
    <property type="project" value="InterPro"/>
</dbReference>
<feature type="domain" description="ABC transporter" evidence="1">
    <location>
        <begin position="1"/>
        <end position="84"/>
    </location>
</feature>
<dbReference type="EMBL" id="UINC01003992">
    <property type="protein sequence ID" value="SVA10928.1"/>
    <property type="molecule type" value="Genomic_DNA"/>
</dbReference>
<dbReference type="Pfam" id="PF00005">
    <property type="entry name" value="ABC_tran"/>
    <property type="match status" value="1"/>
</dbReference>
<dbReference type="InterPro" id="IPR027417">
    <property type="entry name" value="P-loop_NTPase"/>
</dbReference>
<reference evidence="2" key="1">
    <citation type="submission" date="2018-05" db="EMBL/GenBank/DDBJ databases">
        <authorList>
            <person name="Lanie J.A."/>
            <person name="Ng W.-L."/>
            <person name="Kazmierczak K.M."/>
            <person name="Andrzejewski T.M."/>
            <person name="Davidsen T.M."/>
            <person name="Wayne K.J."/>
            <person name="Tettelin H."/>
            <person name="Glass J.I."/>
            <person name="Rusch D."/>
            <person name="Podicherti R."/>
            <person name="Tsui H.-C.T."/>
            <person name="Winkler M.E."/>
        </authorList>
    </citation>
    <scope>NUCLEOTIDE SEQUENCE</scope>
</reference>
<dbReference type="PANTHER" id="PTHR43582:SF5">
    <property type="entry name" value="ABC TRANSPORTER"/>
    <property type="match status" value="1"/>
</dbReference>
<gene>
    <name evidence="2" type="ORF">METZ01_LOCUS63782</name>
</gene>
<evidence type="ECO:0000313" key="2">
    <source>
        <dbReference type="EMBL" id="SVA10928.1"/>
    </source>
</evidence>
<accession>A0A381T5R7</accession>
<protein>
    <recommendedName>
        <fullName evidence="1">ABC transporter domain-containing protein</fullName>
    </recommendedName>
</protein>
<dbReference type="GO" id="GO:0005524">
    <property type="term" value="F:ATP binding"/>
    <property type="evidence" value="ECO:0007669"/>
    <property type="project" value="InterPro"/>
</dbReference>
<evidence type="ECO:0000259" key="1">
    <source>
        <dbReference type="Pfam" id="PF00005"/>
    </source>
</evidence>
<dbReference type="InterPro" id="IPR003439">
    <property type="entry name" value="ABC_transporter-like_ATP-bd"/>
</dbReference>
<dbReference type="AlphaFoldDB" id="A0A381T5R7"/>
<dbReference type="Gene3D" id="3.40.50.300">
    <property type="entry name" value="P-loop containing nucleotide triphosphate hydrolases"/>
    <property type="match status" value="1"/>
</dbReference>